<evidence type="ECO:0000256" key="1">
    <source>
        <dbReference type="ARBA" id="ARBA00004123"/>
    </source>
</evidence>
<evidence type="ECO:0000313" key="11">
    <source>
        <dbReference type="Proteomes" id="UP000886520"/>
    </source>
</evidence>
<evidence type="ECO:0000256" key="5">
    <source>
        <dbReference type="ARBA" id="ARBA00022454"/>
    </source>
</evidence>
<evidence type="ECO:0000256" key="4">
    <source>
        <dbReference type="ARBA" id="ARBA00016175"/>
    </source>
</evidence>
<keyword evidence="8" id="KW-0539">Nucleus</keyword>
<evidence type="ECO:0000256" key="6">
    <source>
        <dbReference type="ARBA" id="ARBA00022895"/>
    </source>
</evidence>
<dbReference type="GO" id="GO:0045740">
    <property type="term" value="P:positive regulation of DNA replication"/>
    <property type="evidence" value="ECO:0007669"/>
    <property type="project" value="TreeGrafter"/>
</dbReference>
<dbReference type="GO" id="GO:0010833">
    <property type="term" value="P:telomere maintenance via telomere lengthening"/>
    <property type="evidence" value="ECO:0007669"/>
    <property type="project" value="TreeGrafter"/>
</dbReference>
<dbReference type="PANTHER" id="PTHR14865">
    <property type="entry name" value="CST COMPLEX SUBUNIT CTC1"/>
    <property type="match status" value="1"/>
</dbReference>
<evidence type="ECO:0000256" key="8">
    <source>
        <dbReference type="ARBA" id="ARBA00023242"/>
    </source>
</evidence>
<name>A0A9D4Z6N3_ADICA</name>
<keyword evidence="5" id="KW-0158">Chromosome</keyword>
<evidence type="ECO:0000256" key="2">
    <source>
        <dbReference type="ARBA" id="ARBA00004574"/>
    </source>
</evidence>
<comment type="similarity">
    <text evidence="3">Belongs to the CTC1 family.</text>
</comment>
<dbReference type="EMBL" id="JABFUD020000021">
    <property type="protein sequence ID" value="KAI5063384.1"/>
    <property type="molecule type" value="Genomic_DNA"/>
</dbReference>
<evidence type="ECO:0000256" key="3">
    <source>
        <dbReference type="ARBA" id="ARBA00006332"/>
    </source>
</evidence>
<keyword evidence="11" id="KW-1185">Reference proteome</keyword>
<comment type="caution">
    <text evidence="10">The sequence shown here is derived from an EMBL/GenBank/DDBJ whole genome shotgun (WGS) entry which is preliminary data.</text>
</comment>
<dbReference type="Proteomes" id="UP000886520">
    <property type="component" value="Chromosome 21"/>
</dbReference>
<feature type="compositionally biased region" description="Basic and acidic residues" evidence="9">
    <location>
        <begin position="1399"/>
        <end position="1414"/>
    </location>
</feature>
<comment type="subcellular location">
    <subcellularLocation>
        <location evidence="2">Chromosome</location>
        <location evidence="2">Telomere</location>
    </subcellularLocation>
    <subcellularLocation>
        <location evidence="1">Nucleus</location>
    </subcellularLocation>
</comment>
<keyword evidence="6" id="KW-0779">Telomere</keyword>
<evidence type="ECO:0000313" key="10">
    <source>
        <dbReference type="EMBL" id="KAI5063384.1"/>
    </source>
</evidence>
<dbReference type="OrthoDB" id="1939414at2759"/>
<keyword evidence="7" id="KW-0238">DNA-binding</keyword>
<protein>
    <recommendedName>
        <fullName evidence="4">CST complex subunit CTC1</fullName>
    </recommendedName>
</protein>
<dbReference type="GO" id="GO:0003697">
    <property type="term" value="F:single-stranded DNA binding"/>
    <property type="evidence" value="ECO:0007669"/>
    <property type="project" value="TreeGrafter"/>
</dbReference>
<evidence type="ECO:0000256" key="7">
    <source>
        <dbReference type="ARBA" id="ARBA00023125"/>
    </source>
</evidence>
<dbReference type="InterPro" id="IPR042617">
    <property type="entry name" value="CTC1-like"/>
</dbReference>
<evidence type="ECO:0000256" key="9">
    <source>
        <dbReference type="SAM" id="MobiDB-lite"/>
    </source>
</evidence>
<dbReference type="InterPro" id="IPR028262">
    <property type="entry name" value="CTC1_plant"/>
</dbReference>
<reference evidence="10" key="1">
    <citation type="submission" date="2021-01" db="EMBL/GenBank/DDBJ databases">
        <title>Adiantum capillus-veneris genome.</title>
        <authorList>
            <person name="Fang Y."/>
            <person name="Liao Q."/>
        </authorList>
    </citation>
    <scope>NUCLEOTIDE SEQUENCE</scope>
    <source>
        <strain evidence="10">H3</strain>
        <tissue evidence="10">Leaf</tissue>
    </source>
</reference>
<accession>A0A9D4Z6N3</accession>
<dbReference type="PANTHER" id="PTHR14865:SF2">
    <property type="entry name" value="CST COMPLEX SUBUNIT CTC1"/>
    <property type="match status" value="1"/>
</dbReference>
<sequence>MESSSPGEKTVTVQEILQRQSPLSVHHHISSRTGCAGNQDRFLDFSSALEKESGFSGVSNKRQCISSSKTIELNSDTGHLSSTGRKNQHMLGRKPSCLRSQTALLQFSEQPCVLFGWIQLWNGSAYEANSLAFSDFSGTICCAVTEFDPQLLGLPMRILSWSYIPQREKGGCLEIRHFVPMQTSKNLPRRSVYVCPEAANVPNLVLETPPSKQNIRALRHNVTGCINFVSPPFSIPHGECRTKHASELTTTRVSRDSAKKSTFCKKGAQMLEKSAEPSDLSSFNVASSIVKEKPLLGFFVGFSPCNHKPSCLPPRMDHCGMVESVAAYGDYDPYKQQVSYIYFSGSVVAWRPLLLATSGKCVLLTSLRKKILVAKEAGIKYNIYAATRISSVLLCNSSNIEKFKTRDNDKILQTKSLVFSKDFKQHNRQCLRQQNEIGSYVGVVTEIFVRGGLLELDGHVWLLLTHQPLSHIPGLRVGATITALHVHFLRVTSFLENGLLLAACSISHLVVTQFSPLQTEYAGKQKSVSCLVRFVESLPFLSTFWALQVIASLRRKFQDLYTEKELLGSAKSMGIAEKYLRDLLTVDNIHCRNVFGEFFSHRTSCSLAKTVPFNCSMQVPPIKNFCKQLQAMWLDRSSWFWNWQRKSINRGVEIFDHGGQKGDVFIRRVISSRILGWTILGFLQFSSVLGKLQLLDATGVIDVIIPDLQTAEIPQGACQVTAYKLVIEGYLGAPTNINLDPRRLPLSWYSLLKGTSCSLEASENVSFFLIFSIKEACMVPYIRHLGSASDVQHLSPLSMIVKEDTCTFDILLVIHKHPMKLKAFGKQTGDNSFTFSVEAVRLPYKVCTFKEQRKSIKTEEAAGMLHSSMCTISVLSLSDFFNMSKKGTDRKGEDEGYTSYPCLFTRTFPASNLKVERLLFRFTDKFQAAFQVIEIGQLYLVQSLRDPAARTMYIETQFWSLVAIHDYGWSAEADKVPKNVLLENDSSLPLVNAILKLPLTFQSEFSSCLKDARALLSCILSIREVIKHGKSLIHRENVNGTRVLKGALLSFYGTIGTSVTGKVFSLRTFYSSFGEGGKRFRTFSIQDLNSCESIMVACNLDQYLPVGFGSGAVVAIHRALLHLSVDGEVSIECIPSTLIEVWRLGEDSFMGKLDCLTEMHWHQDECKTWEKEQTMIDSIFQLSHINSSVPKSFKICCRVVSVEKLLIERNEPMNNVLIPPEVAIYNVGFALLTLDDGSGLAKCSAQGEAAASLLKMPGLNSGQNGRTSKNTCLISRLNAIVTKYKKVLYCSMDSQQDTLSNTFMVHGAEGETLDFAERKFMHAVVIGACHAGLLDIVAELPTHENESSKVWEDQGKDMQNTKEASELFIVAKKVGSEAFSSVSFWSEIKQIAELHEGQQLRGADTDSTRTEAKLVAHSSKRCT</sequence>
<dbReference type="GO" id="GO:0042162">
    <property type="term" value="F:telomeric DNA binding"/>
    <property type="evidence" value="ECO:0007669"/>
    <property type="project" value="TreeGrafter"/>
</dbReference>
<gene>
    <name evidence="10" type="ORF">GOP47_0021931</name>
</gene>
<feature type="region of interest" description="Disordered" evidence="9">
    <location>
        <begin position="1399"/>
        <end position="1423"/>
    </location>
</feature>
<proteinExistence type="inferred from homology"/>
<dbReference type="GO" id="GO:1990879">
    <property type="term" value="C:CST complex"/>
    <property type="evidence" value="ECO:0007669"/>
    <property type="project" value="TreeGrafter"/>
</dbReference>
<organism evidence="10 11">
    <name type="scientific">Adiantum capillus-veneris</name>
    <name type="common">Maidenhair fern</name>
    <dbReference type="NCBI Taxonomy" id="13818"/>
    <lineage>
        <taxon>Eukaryota</taxon>
        <taxon>Viridiplantae</taxon>
        <taxon>Streptophyta</taxon>
        <taxon>Embryophyta</taxon>
        <taxon>Tracheophyta</taxon>
        <taxon>Polypodiopsida</taxon>
        <taxon>Polypodiidae</taxon>
        <taxon>Polypodiales</taxon>
        <taxon>Pteridineae</taxon>
        <taxon>Pteridaceae</taxon>
        <taxon>Vittarioideae</taxon>
        <taxon>Adiantum</taxon>
    </lineage>
</organism>
<dbReference type="Pfam" id="PF15491">
    <property type="entry name" value="CTC1_2"/>
    <property type="match status" value="1"/>
</dbReference>